<keyword evidence="3 7" id="KW-0732">Signal</keyword>
<evidence type="ECO:0000313" key="10">
    <source>
        <dbReference type="Proteomes" id="UP001596011"/>
    </source>
</evidence>
<dbReference type="SUPFAM" id="SSF81296">
    <property type="entry name" value="E set domains"/>
    <property type="match status" value="1"/>
</dbReference>
<evidence type="ECO:0000259" key="8">
    <source>
        <dbReference type="Pfam" id="PF04234"/>
    </source>
</evidence>
<evidence type="ECO:0000256" key="1">
    <source>
        <dbReference type="ARBA" id="ARBA00004196"/>
    </source>
</evidence>
<dbReference type="Proteomes" id="UP001596011">
    <property type="component" value="Unassembled WGS sequence"/>
</dbReference>
<feature type="domain" description="CopC" evidence="8">
    <location>
        <begin position="28"/>
        <end position="121"/>
    </location>
</feature>
<evidence type="ECO:0000256" key="2">
    <source>
        <dbReference type="ARBA" id="ARBA00022723"/>
    </source>
</evidence>
<comment type="subcellular location">
    <subcellularLocation>
        <location evidence="1">Cell envelope</location>
    </subcellularLocation>
</comment>
<keyword evidence="6" id="KW-0812">Transmembrane</keyword>
<feature type="signal peptide" evidence="7">
    <location>
        <begin position="1"/>
        <end position="27"/>
    </location>
</feature>
<keyword evidence="10" id="KW-1185">Reference proteome</keyword>
<feature type="region of interest" description="Disordered" evidence="5">
    <location>
        <begin position="121"/>
        <end position="166"/>
    </location>
</feature>
<keyword evidence="6" id="KW-0472">Membrane</keyword>
<dbReference type="InterPro" id="IPR007348">
    <property type="entry name" value="CopC_dom"/>
</dbReference>
<dbReference type="PANTHER" id="PTHR34820">
    <property type="entry name" value="INNER MEMBRANE PROTEIN YEBZ"/>
    <property type="match status" value="1"/>
</dbReference>
<keyword evidence="2" id="KW-0479">Metal-binding</keyword>
<accession>A0ABV9HEA7</accession>
<proteinExistence type="predicted"/>
<reference evidence="10" key="1">
    <citation type="journal article" date="2019" name="Int. J. Syst. Evol. Microbiol.">
        <title>The Global Catalogue of Microorganisms (GCM) 10K type strain sequencing project: providing services to taxonomists for standard genome sequencing and annotation.</title>
        <authorList>
            <consortium name="The Broad Institute Genomics Platform"/>
            <consortium name="The Broad Institute Genome Sequencing Center for Infectious Disease"/>
            <person name="Wu L."/>
            <person name="Ma J."/>
        </authorList>
    </citation>
    <scope>NUCLEOTIDE SEQUENCE [LARGE SCALE GENOMIC DNA]</scope>
    <source>
        <strain evidence="10">CCUG 42722</strain>
    </source>
</reference>
<comment type="caution">
    <text evidence="9">The sequence shown here is derived from an EMBL/GenBank/DDBJ whole genome shotgun (WGS) entry which is preliminary data.</text>
</comment>
<dbReference type="InterPro" id="IPR032694">
    <property type="entry name" value="CopC/D"/>
</dbReference>
<evidence type="ECO:0000313" key="9">
    <source>
        <dbReference type="EMBL" id="MFC4627436.1"/>
    </source>
</evidence>
<evidence type="ECO:0000256" key="5">
    <source>
        <dbReference type="SAM" id="MobiDB-lite"/>
    </source>
</evidence>
<name>A0ABV9HEA7_9MICO</name>
<evidence type="ECO:0000256" key="7">
    <source>
        <dbReference type="SAM" id="SignalP"/>
    </source>
</evidence>
<dbReference type="InterPro" id="IPR014756">
    <property type="entry name" value="Ig_E-set"/>
</dbReference>
<protein>
    <submittedName>
        <fullName evidence="9">Copper resistance protein CopC</fullName>
    </submittedName>
</protein>
<feature type="chain" id="PRO_5045809908" evidence="7">
    <location>
        <begin position="28"/>
        <end position="217"/>
    </location>
</feature>
<keyword evidence="4" id="KW-0186">Copper</keyword>
<dbReference type="Pfam" id="PF04234">
    <property type="entry name" value="CopC"/>
    <property type="match status" value="1"/>
</dbReference>
<sequence>MPRSRPLVAGLAVAVVALCATAAPASAHDKLISSDPASDQKLAEAPAEVSLTFSADVLDMGAAVVVSDAAGTEWVSAVPTVDGPVVTAVLDPGMPDAGYEIRWRVVSSDGHPITGVVPFTVGDGEPLGDGAGGVEPDAAEPGAAETGGASVPGTDAQSSTQTQIAQEDEGPWRVVLVGAGGAAVAVALLALVQFLRRRSDAGGADEDGSEPGSSESV</sequence>
<feature type="compositionally biased region" description="Low complexity" evidence="5">
    <location>
        <begin position="134"/>
        <end position="149"/>
    </location>
</feature>
<keyword evidence="6" id="KW-1133">Transmembrane helix</keyword>
<gene>
    <name evidence="9" type="ORF">ACFO6V_04265</name>
</gene>
<dbReference type="PANTHER" id="PTHR34820:SF4">
    <property type="entry name" value="INNER MEMBRANE PROTEIN YEBZ"/>
    <property type="match status" value="1"/>
</dbReference>
<dbReference type="RefSeq" id="WP_377132577.1">
    <property type="nucleotide sequence ID" value="NZ_JBHSFI010000002.1"/>
</dbReference>
<evidence type="ECO:0000256" key="4">
    <source>
        <dbReference type="ARBA" id="ARBA00023008"/>
    </source>
</evidence>
<feature type="compositionally biased region" description="Polar residues" evidence="5">
    <location>
        <begin position="155"/>
        <end position="165"/>
    </location>
</feature>
<organism evidence="9 10">
    <name type="scientific">Promicromonospora alba</name>
    <dbReference type="NCBI Taxonomy" id="1616110"/>
    <lineage>
        <taxon>Bacteria</taxon>
        <taxon>Bacillati</taxon>
        <taxon>Actinomycetota</taxon>
        <taxon>Actinomycetes</taxon>
        <taxon>Micrococcales</taxon>
        <taxon>Promicromonosporaceae</taxon>
        <taxon>Promicromonospora</taxon>
    </lineage>
</organism>
<dbReference type="InterPro" id="IPR014755">
    <property type="entry name" value="Cu-Rt/internalin_Ig-like"/>
</dbReference>
<evidence type="ECO:0000256" key="6">
    <source>
        <dbReference type="SAM" id="Phobius"/>
    </source>
</evidence>
<feature type="transmembrane region" description="Helical" evidence="6">
    <location>
        <begin position="172"/>
        <end position="192"/>
    </location>
</feature>
<dbReference type="Gene3D" id="2.60.40.1220">
    <property type="match status" value="1"/>
</dbReference>
<evidence type="ECO:0000256" key="3">
    <source>
        <dbReference type="ARBA" id="ARBA00022729"/>
    </source>
</evidence>
<dbReference type="EMBL" id="JBHSFI010000002">
    <property type="protein sequence ID" value="MFC4627436.1"/>
    <property type="molecule type" value="Genomic_DNA"/>
</dbReference>